<evidence type="ECO:0000256" key="2">
    <source>
        <dbReference type="ARBA" id="ARBA00010883"/>
    </source>
</evidence>
<dbReference type="SMART" id="SM00312">
    <property type="entry name" value="PX"/>
    <property type="match status" value="1"/>
</dbReference>
<feature type="compositionally biased region" description="Polar residues" evidence="10">
    <location>
        <begin position="15"/>
        <end position="35"/>
    </location>
</feature>
<dbReference type="InterPro" id="IPR036871">
    <property type="entry name" value="PX_dom_sf"/>
</dbReference>
<dbReference type="InterPro" id="IPR051079">
    <property type="entry name" value="Sorting_Nexin_Autophagy"/>
</dbReference>
<keyword evidence="4" id="KW-0967">Endosome</keyword>
<evidence type="ECO:0000256" key="1">
    <source>
        <dbReference type="ARBA" id="ARBA00004481"/>
    </source>
</evidence>
<evidence type="ECO:0000313" key="12">
    <source>
        <dbReference type="EMBL" id="ETN39724.1"/>
    </source>
</evidence>
<dbReference type="FunCoup" id="W2RVJ3">
    <property type="interactions" value="67"/>
</dbReference>
<feature type="region of interest" description="Disordered" evidence="10">
    <location>
        <begin position="221"/>
        <end position="292"/>
    </location>
</feature>
<keyword evidence="3" id="KW-0813">Transport</keyword>
<dbReference type="VEuPathDB" id="FungiDB:HMPREF1541_05950"/>
<dbReference type="RefSeq" id="XP_008718509.1">
    <property type="nucleotide sequence ID" value="XM_008720287.1"/>
</dbReference>
<evidence type="ECO:0000313" key="13">
    <source>
        <dbReference type="Proteomes" id="UP000030752"/>
    </source>
</evidence>
<dbReference type="CDD" id="cd06867">
    <property type="entry name" value="PX_SNX41_42"/>
    <property type="match status" value="1"/>
</dbReference>
<evidence type="ECO:0000256" key="4">
    <source>
        <dbReference type="ARBA" id="ARBA00022753"/>
    </source>
</evidence>
<dbReference type="Pfam" id="PF00787">
    <property type="entry name" value="PX"/>
    <property type="match status" value="1"/>
</dbReference>
<dbReference type="InterPro" id="IPR001683">
    <property type="entry name" value="PX_dom"/>
</dbReference>
<feature type="compositionally biased region" description="Low complexity" evidence="10">
    <location>
        <begin position="480"/>
        <end position="500"/>
    </location>
</feature>
<protein>
    <recommendedName>
        <fullName evidence="11">PX domain-containing protein</fullName>
    </recommendedName>
</protein>
<dbReference type="OrthoDB" id="289314at2759"/>
<dbReference type="Gene3D" id="1.20.1270.60">
    <property type="entry name" value="Arfaptin homology (AH) domain/BAR domain"/>
    <property type="match status" value="2"/>
</dbReference>
<feature type="coiled-coil region" evidence="9">
    <location>
        <begin position="545"/>
        <end position="572"/>
    </location>
</feature>
<sequence length="623" mass="68923">MWQDEEDNNPHGFSYNPSDSAAVNPAQNPSFGDQPSSPPSLQPEYDSRPADLSDDDEAEYSKQQQSSQLPRKGGYDGRIQQILYENSDLEILIIDAGKAPHGNYIEYRIRTGDIEVTRRYSDFDSLRKALVSLHPTIIIPPIPEKHTMADYAAKPTKAKEDPGTIDQRKRMLAVFLNRCRRIGAVLDDGVYWRFLDPNSSWNEVINSHPVSSVPKNILKAPPLDPANPTPAHTWLPVPSSSAKLKSTGPASNSGAPTSPTGQSAYPSAAAHTSAGPQVFGRFPPNPERLNESELDPYFSNFEASTRETEILMSGSIDKTNRRTIEHLTKYAGDHEKLGARFNAFALSEPHPTVAAALEKVGQAVDTTYLATEELAMNLGANFAEPMRESTQFAGAVTKNLGYRTSKRVQLEMTKDELEKSKHMLDALERSELEAKRIDAYLSQSTTMSPPRRSPSNASSKAAPSHNEGSEETASVDSDFPPTHSDAPSSPPSAGQGQPEGPTSPMSSHRKTQSGNFITNKVFGGFRHAMNGFADVDPERNRRDQIGKTREKLVQLEQALQVSEKDTKDASQAVMQDLKRFQGEKEEDLQRYMIAFARDQILWAKKCQEGWKEAKEEVDKIVAR</sequence>
<evidence type="ECO:0000256" key="10">
    <source>
        <dbReference type="SAM" id="MobiDB-lite"/>
    </source>
</evidence>
<dbReference type="GO" id="GO:0042147">
    <property type="term" value="P:retrograde transport, endosome to Golgi"/>
    <property type="evidence" value="ECO:0007669"/>
    <property type="project" value="InterPro"/>
</dbReference>
<feature type="domain" description="PX" evidence="11">
    <location>
        <begin position="83"/>
        <end position="202"/>
    </location>
</feature>
<feature type="region of interest" description="Disordered" evidence="10">
    <location>
        <begin position="441"/>
        <end position="512"/>
    </location>
</feature>
<dbReference type="EMBL" id="KB822721">
    <property type="protein sequence ID" value="ETN39724.1"/>
    <property type="molecule type" value="Genomic_DNA"/>
</dbReference>
<dbReference type="GO" id="GO:0005829">
    <property type="term" value="C:cytosol"/>
    <property type="evidence" value="ECO:0007669"/>
    <property type="project" value="GOC"/>
</dbReference>
<dbReference type="eggNOG" id="KOG2273">
    <property type="taxonomic scope" value="Eukaryota"/>
</dbReference>
<keyword evidence="6" id="KW-0072">Autophagy</keyword>
<evidence type="ECO:0000256" key="6">
    <source>
        <dbReference type="ARBA" id="ARBA00023006"/>
    </source>
</evidence>
<dbReference type="PROSITE" id="PS50195">
    <property type="entry name" value="PX"/>
    <property type="match status" value="1"/>
</dbReference>
<keyword evidence="5" id="KW-0653">Protein transport</keyword>
<keyword evidence="7" id="KW-0446">Lipid-binding</keyword>
<evidence type="ECO:0000256" key="8">
    <source>
        <dbReference type="ARBA" id="ARBA00023136"/>
    </source>
</evidence>
<dbReference type="InParanoid" id="W2RVJ3"/>
<dbReference type="GO" id="GO:0010008">
    <property type="term" value="C:endosome membrane"/>
    <property type="evidence" value="ECO:0007669"/>
    <property type="project" value="UniProtKB-SubCell"/>
</dbReference>
<dbReference type="GO" id="GO:0006914">
    <property type="term" value="P:autophagy"/>
    <property type="evidence" value="ECO:0007669"/>
    <property type="project" value="UniProtKB-KW"/>
</dbReference>
<dbReference type="Gene3D" id="3.30.1520.10">
    <property type="entry name" value="Phox-like domain"/>
    <property type="match status" value="1"/>
</dbReference>
<reference evidence="12 13" key="1">
    <citation type="submission" date="2013-03" db="EMBL/GenBank/DDBJ databases">
        <title>The Genome Sequence of Phialophora europaea CBS 101466.</title>
        <authorList>
            <consortium name="The Broad Institute Genomics Platform"/>
            <person name="Cuomo C."/>
            <person name="de Hoog S."/>
            <person name="Gorbushina A."/>
            <person name="Walker B."/>
            <person name="Young S.K."/>
            <person name="Zeng Q."/>
            <person name="Gargeya S."/>
            <person name="Fitzgerald M."/>
            <person name="Haas B."/>
            <person name="Abouelleil A."/>
            <person name="Allen A.W."/>
            <person name="Alvarado L."/>
            <person name="Arachchi H.M."/>
            <person name="Berlin A.M."/>
            <person name="Chapman S.B."/>
            <person name="Gainer-Dewar J."/>
            <person name="Goldberg J."/>
            <person name="Griggs A."/>
            <person name="Gujja S."/>
            <person name="Hansen M."/>
            <person name="Howarth C."/>
            <person name="Imamovic A."/>
            <person name="Ireland A."/>
            <person name="Larimer J."/>
            <person name="McCowan C."/>
            <person name="Murphy C."/>
            <person name="Pearson M."/>
            <person name="Poon T.W."/>
            <person name="Priest M."/>
            <person name="Roberts A."/>
            <person name="Saif S."/>
            <person name="Shea T."/>
            <person name="Sisk P."/>
            <person name="Sykes S."/>
            <person name="Wortman J."/>
            <person name="Nusbaum C."/>
            <person name="Birren B."/>
        </authorList>
    </citation>
    <scope>NUCLEOTIDE SEQUENCE [LARGE SCALE GENOMIC DNA]</scope>
    <source>
        <strain evidence="12 13">CBS 101466</strain>
    </source>
</reference>
<keyword evidence="9" id="KW-0175">Coiled coil</keyword>
<dbReference type="GO" id="GO:0035091">
    <property type="term" value="F:phosphatidylinositol binding"/>
    <property type="evidence" value="ECO:0007669"/>
    <property type="project" value="InterPro"/>
</dbReference>
<dbReference type="Proteomes" id="UP000030752">
    <property type="component" value="Unassembled WGS sequence"/>
</dbReference>
<comment type="subcellular location">
    <subcellularLocation>
        <location evidence="1">Endosome membrane</location>
        <topology evidence="1">Peripheral membrane protein</topology>
    </subcellularLocation>
</comment>
<evidence type="ECO:0000256" key="7">
    <source>
        <dbReference type="ARBA" id="ARBA00023121"/>
    </source>
</evidence>
<dbReference type="GeneID" id="19973289"/>
<gene>
    <name evidence="12" type="ORF">HMPREF1541_05950</name>
</gene>
<dbReference type="PANTHER" id="PTHR46979:SF2">
    <property type="entry name" value="SORTING NEXIN-41"/>
    <property type="match status" value="1"/>
</dbReference>
<dbReference type="PANTHER" id="PTHR46979">
    <property type="entry name" value="SORTING NEXIN-41"/>
    <property type="match status" value="1"/>
</dbReference>
<dbReference type="HOGENOM" id="CLU_014456_0_0_1"/>
<dbReference type="InterPro" id="IPR044106">
    <property type="entry name" value="PX_Snx41/Atg20"/>
</dbReference>
<dbReference type="SUPFAM" id="SSF64268">
    <property type="entry name" value="PX domain"/>
    <property type="match status" value="1"/>
</dbReference>
<dbReference type="GO" id="GO:0015031">
    <property type="term" value="P:protein transport"/>
    <property type="evidence" value="ECO:0007669"/>
    <property type="project" value="UniProtKB-KW"/>
</dbReference>
<dbReference type="STRING" id="1220924.W2RVJ3"/>
<organism evidence="12 13">
    <name type="scientific">Cyphellophora europaea (strain CBS 101466)</name>
    <name type="common">Phialophora europaea</name>
    <dbReference type="NCBI Taxonomy" id="1220924"/>
    <lineage>
        <taxon>Eukaryota</taxon>
        <taxon>Fungi</taxon>
        <taxon>Dikarya</taxon>
        <taxon>Ascomycota</taxon>
        <taxon>Pezizomycotina</taxon>
        <taxon>Eurotiomycetes</taxon>
        <taxon>Chaetothyriomycetidae</taxon>
        <taxon>Chaetothyriales</taxon>
        <taxon>Cyphellophoraceae</taxon>
        <taxon>Cyphellophora</taxon>
    </lineage>
</organism>
<dbReference type="InterPro" id="IPR027267">
    <property type="entry name" value="AH/BAR_dom_sf"/>
</dbReference>
<keyword evidence="13" id="KW-1185">Reference proteome</keyword>
<evidence type="ECO:0000256" key="9">
    <source>
        <dbReference type="SAM" id="Coils"/>
    </source>
</evidence>
<feature type="compositionally biased region" description="Polar residues" evidence="10">
    <location>
        <begin position="238"/>
        <end position="265"/>
    </location>
</feature>
<evidence type="ECO:0000256" key="3">
    <source>
        <dbReference type="ARBA" id="ARBA00022448"/>
    </source>
</evidence>
<comment type="similarity">
    <text evidence="2">Belongs to the sorting nexin family.</text>
</comment>
<name>W2RVJ3_CYPE1</name>
<proteinExistence type="inferred from homology"/>
<feature type="region of interest" description="Disordered" evidence="10">
    <location>
        <begin position="1"/>
        <end position="74"/>
    </location>
</feature>
<dbReference type="AlphaFoldDB" id="W2RVJ3"/>
<evidence type="ECO:0000256" key="5">
    <source>
        <dbReference type="ARBA" id="ARBA00022927"/>
    </source>
</evidence>
<keyword evidence="8" id="KW-0472">Membrane</keyword>
<feature type="compositionally biased region" description="Low complexity" evidence="10">
    <location>
        <begin position="448"/>
        <end position="464"/>
    </location>
</feature>
<evidence type="ECO:0000259" key="11">
    <source>
        <dbReference type="PROSITE" id="PS50195"/>
    </source>
</evidence>
<accession>W2RVJ3</accession>